<sequence length="338" mass="38679">MNQSIDAARVHNHYSVPRKYISGKRRFSVYWTWSYPWEANRDVTEMDNRFSTMTEVRRVGWPNWEQEQYSERMFLQGIAGTLELFHLSIVSFQNVVGEATGQPVSVFQRIDQAGQRLPLDERVLDDTDTLMVFGLDHLVTEQEASAEEIEAVRHFLTREGTCVVLGPHHDVGVSDDLKVRAMEYAHHGDPLVPRQQRFSKYTRSLMKGLGVPVENQYGLRPATVPGTNKLLPLTVNRDLDARGWLTGVQTFNFHMHLPHYAVTTDDPKAIHLLARQPVDMSRPHPFIEAGNREFNMFLWMPPAAKRAGDILLADSTIFTTLFGGDESLETFWKNLATR</sequence>
<dbReference type="InParanoid" id="Q01WF1"/>
<dbReference type="eggNOG" id="ENOG502Z8K2">
    <property type="taxonomic scope" value="Bacteria"/>
</dbReference>
<dbReference type="KEGG" id="sus:Acid_5059"/>
<organism evidence="1">
    <name type="scientific">Solibacter usitatus (strain Ellin6076)</name>
    <dbReference type="NCBI Taxonomy" id="234267"/>
    <lineage>
        <taxon>Bacteria</taxon>
        <taxon>Pseudomonadati</taxon>
        <taxon>Acidobacteriota</taxon>
        <taxon>Terriglobia</taxon>
        <taxon>Bryobacterales</taxon>
        <taxon>Solibacteraceae</taxon>
        <taxon>Candidatus Solibacter</taxon>
    </lineage>
</organism>
<name>Q01WF1_SOLUE</name>
<dbReference type="EMBL" id="CP000473">
    <property type="protein sequence ID" value="ABJ86014.1"/>
    <property type="molecule type" value="Genomic_DNA"/>
</dbReference>
<evidence type="ECO:0000313" key="1">
    <source>
        <dbReference type="EMBL" id="ABJ86014.1"/>
    </source>
</evidence>
<reference evidence="1" key="1">
    <citation type="submission" date="2006-10" db="EMBL/GenBank/DDBJ databases">
        <title>Complete sequence of Solibacter usitatus Ellin6076.</title>
        <authorList>
            <consortium name="US DOE Joint Genome Institute"/>
            <person name="Copeland A."/>
            <person name="Lucas S."/>
            <person name="Lapidus A."/>
            <person name="Barry K."/>
            <person name="Detter J.C."/>
            <person name="Glavina del Rio T."/>
            <person name="Hammon N."/>
            <person name="Israni S."/>
            <person name="Dalin E."/>
            <person name="Tice H."/>
            <person name="Pitluck S."/>
            <person name="Thompson L.S."/>
            <person name="Brettin T."/>
            <person name="Bruce D."/>
            <person name="Han C."/>
            <person name="Tapia R."/>
            <person name="Gilna P."/>
            <person name="Schmutz J."/>
            <person name="Larimer F."/>
            <person name="Land M."/>
            <person name="Hauser L."/>
            <person name="Kyrpides N."/>
            <person name="Mikhailova N."/>
            <person name="Janssen P.H."/>
            <person name="Kuske C.R."/>
            <person name="Richardson P."/>
        </authorList>
    </citation>
    <scope>NUCLEOTIDE SEQUENCE</scope>
    <source>
        <strain evidence="1">Ellin6076</strain>
    </source>
</reference>
<accession>Q01WF1</accession>
<proteinExistence type="predicted"/>
<protein>
    <submittedName>
        <fullName evidence="1">Uncharacterized protein</fullName>
    </submittedName>
</protein>
<dbReference type="HOGENOM" id="CLU_823426_0_0_0"/>
<dbReference type="STRING" id="234267.Acid_5059"/>
<dbReference type="AlphaFoldDB" id="Q01WF1"/>
<gene>
    <name evidence="1" type="ordered locus">Acid_5059</name>
</gene>